<reference evidence="4" key="2">
    <citation type="submission" date="2015-01" db="EMBL/GenBank/DDBJ databases">
        <title>Evolutionary Origins and Diversification of the Mycorrhizal Mutualists.</title>
        <authorList>
            <consortium name="DOE Joint Genome Institute"/>
            <consortium name="Mycorrhizal Genomics Consortium"/>
            <person name="Kohler A."/>
            <person name="Kuo A."/>
            <person name="Nagy L.G."/>
            <person name="Floudas D."/>
            <person name="Copeland A."/>
            <person name="Barry K.W."/>
            <person name="Cichocki N."/>
            <person name="Veneault-Fourrey C."/>
            <person name="LaButti K."/>
            <person name="Lindquist E.A."/>
            <person name="Lipzen A."/>
            <person name="Lundell T."/>
            <person name="Morin E."/>
            <person name="Murat C."/>
            <person name="Riley R."/>
            <person name="Ohm R."/>
            <person name="Sun H."/>
            <person name="Tunlid A."/>
            <person name="Henrissat B."/>
            <person name="Grigoriev I.V."/>
            <person name="Hibbett D.S."/>
            <person name="Martin F."/>
        </authorList>
    </citation>
    <scope>NUCLEOTIDE SEQUENCE [LARGE SCALE GENOMIC DNA]</scope>
    <source>
        <strain evidence="4">MUT 4182</strain>
    </source>
</reference>
<evidence type="ECO:0000256" key="2">
    <source>
        <dbReference type="SAM" id="MobiDB-lite"/>
    </source>
</evidence>
<keyword evidence="4" id="KW-1185">Reference proteome</keyword>
<feature type="region of interest" description="Disordered" evidence="2">
    <location>
        <begin position="358"/>
        <end position="391"/>
    </location>
</feature>
<accession>A0A0C3QB56</accession>
<protein>
    <submittedName>
        <fullName evidence="3">Uncharacterized protein</fullName>
    </submittedName>
</protein>
<evidence type="ECO:0000313" key="3">
    <source>
        <dbReference type="EMBL" id="KIO22261.1"/>
    </source>
</evidence>
<dbReference type="OrthoDB" id="3269114at2759"/>
<feature type="coiled-coil region" evidence="1">
    <location>
        <begin position="66"/>
        <end position="100"/>
    </location>
</feature>
<dbReference type="Proteomes" id="UP000054248">
    <property type="component" value="Unassembled WGS sequence"/>
</dbReference>
<name>A0A0C3QB56_9AGAM</name>
<feature type="compositionally biased region" description="Polar residues" evidence="2">
    <location>
        <begin position="142"/>
        <end position="175"/>
    </location>
</feature>
<organism evidence="3 4">
    <name type="scientific">Tulasnella calospora MUT 4182</name>
    <dbReference type="NCBI Taxonomy" id="1051891"/>
    <lineage>
        <taxon>Eukaryota</taxon>
        <taxon>Fungi</taxon>
        <taxon>Dikarya</taxon>
        <taxon>Basidiomycota</taxon>
        <taxon>Agaricomycotina</taxon>
        <taxon>Agaricomycetes</taxon>
        <taxon>Cantharellales</taxon>
        <taxon>Tulasnellaceae</taxon>
        <taxon>Tulasnella</taxon>
    </lineage>
</organism>
<reference evidence="3 4" key="1">
    <citation type="submission" date="2014-04" db="EMBL/GenBank/DDBJ databases">
        <authorList>
            <consortium name="DOE Joint Genome Institute"/>
            <person name="Kuo A."/>
            <person name="Girlanda M."/>
            <person name="Perotto S."/>
            <person name="Kohler A."/>
            <person name="Nagy L.G."/>
            <person name="Floudas D."/>
            <person name="Copeland A."/>
            <person name="Barry K.W."/>
            <person name="Cichocki N."/>
            <person name="Veneault-Fourrey C."/>
            <person name="LaButti K."/>
            <person name="Lindquist E.A."/>
            <person name="Lipzen A."/>
            <person name="Lundell T."/>
            <person name="Morin E."/>
            <person name="Murat C."/>
            <person name="Sun H."/>
            <person name="Tunlid A."/>
            <person name="Henrissat B."/>
            <person name="Grigoriev I.V."/>
            <person name="Hibbett D.S."/>
            <person name="Martin F."/>
            <person name="Nordberg H.P."/>
            <person name="Cantor M.N."/>
            <person name="Hua S.X."/>
        </authorList>
    </citation>
    <scope>NUCLEOTIDE SEQUENCE [LARGE SCALE GENOMIC DNA]</scope>
    <source>
        <strain evidence="3 4">MUT 4182</strain>
    </source>
</reference>
<feature type="compositionally biased region" description="Basic and acidic residues" evidence="2">
    <location>
        <begin position="382"/>
        <end position="391"/>
    </location>
</feature>
<proteinExistence type="predicted"/>
<feature type="region of interest" description="Disordered" evidence="2">
    <location>
        <begin position="1"/>
        <end position="28"/>
    </location>
</feature>
<keyword evidence="1" id="KW-0175">Coiled coil</keyword>
<dbReference type="AlphaFoldDB" id="A0A0C3QB56"/>
<sequence length="391" mass="40965">MATVIDSTLPSTSSMAASYENNEPPSVEDPMLLTIRETMVKLDGLQTEQTDMSSKINYLRDIRPRALQLLAQAEAAEEEANRLEMERATIDKEIERLRSVVNRMEDMRYSTKQLTEQMHLDTALQMRHILENGKSIVPRADSPTSAGLPNPMATTSGSPATNSSASKYSPSRQLSLTPGSSANYAALAASEAAVSRQSLAGSQQPFVDVPPLPTNATVAVMPAIPVVPVIPVANGTVNASPRSGRVLHNMTPPTSAMSSAAFTTNFKTEPGLSMVGPIGYLGVVPSAISMTSATMSTAMQSSISNGVPMSTNAGPPYGSPPVMMYGPPATMMTNGGASAPASGGGGVGMYPSASTMATALSQKDEDLKSKAQFAGDAEGDEDGRARDALFR</sequence>
<dbReference type="EMBL" id="KN823114">
    <property type="protein sequence ID" value="KIO22261.1"/>
    <property type="molecule type" value="Genomic_DNA"/>
</dbReference>
<feature type="region of interest" description="Disordered" evidence="2">
    <location>
        <begin position="137"/>
        <end position="175"/>
    </location>
</feature>
<evidence type="ECO:0000313" key="4">
    <source>
        <dbReference type="Proteomes" id="UP000054248"/>
    </source>
</evidence>
<feature type="compositionally biased region" description="Polar residues" evidence="2">
    <location>
        <begin position="1"/>
        <end position="24"/>
    </location>
</feature>
<gene>
    <name evidence="3" type="ORF">M407DRAFT_28209</name>
</gene>
<evidence type="ECO:0000256" key="1">
    <source>
        <dbReference type="SAM" id="Coils"/>
    </source>
</evidence>
<dbReference type="HOGENOM" id="CLU_706348_0_0_1"/>